<dbReference type="Proteomes" id="UP000693970">
    <property type="component" value="Unassembled WGS sequence"/>
</dbReference>
<organism evidence="4 5">
    <name type="scientific">Nitzschia inconspicua</name>
    <dbReference type="NCBI Taxonomy" id="303405"/>
    <lineage>
        <taxon>Eukaryota</taxon>
        <taxon>Sar</taxon>
        <taxon>Stramenopiles</taxon>
        <taxon>Ochrophyta</taxon>
        <taxon>Bacillariophyta</taxon>
        <taxon>Bacillariophyceae</taxon>
        <taxon>Bacillariophycidae</taxon>
        <taxon>Bacillariales</taxon>
        <taxon>Bacillariaceae</taxon>
        <taxon>Nitzschia</taxon>
    </lineage>
</organism>
<dbReference type="EMBL" id="JAGRRH010000018">
    <property type="protein sequence ID" value="KAG7351136.1"/>
    <property type="molecule type" value="Genomic_DNA"/>
</dbReference>
<dbReference type="OrthoDB" id="60033at2759"/>
<evidence type="ECO:0000256" key="1">
    <source>
        <dbReference type="ARBA" id="ARBA00023125"/>
    </source>
</evidence>
<dbReference type="GO" id="GO:0043565">
    <property type="term" value="F:sequence-specific DNA binding"/>
    <property type="evidence" value="ECO:0007669"/>
    <property type="project" value="InterPro"/>
</dbReference>
<keyword evidence="1 4" id="KW-0238">DNA-binding</keyword>
<evidence type="ECO:0000259" key="3">
    <source>
        <dbReference type="SMART" id="SM00415"/>
    </source>
</evidence>
<name>A0A9K3KXS2_9STRA</name>
<accession>A0A9K3KXS2</accession>
<dbReference type="InterPro" id="IPR000232">
    <property type="entry name" value="HSF_DNA-bd"/>
</dbReference>
<dbReference type="SMART" id="SM00415">
    <property type="entry name" value="HSF"/>
    <property type="match status" value="1"/>
</dbReference>
<evidence type="ECO:0000313" key="4">
    <source>
        <dbReference type="EMBL" id="KAG7351136.1"/>
    </source>
</evidence>
<proteinExistence type="inferred from homology"/>
<gene>
    <name evidence="4" type="ORF">IV203_010496</name>
</gene>
<protein>
    <submittedName>
        <fullName evidence="4">HSF-type DNA-binding protein</fullName>
    </submittedName>
</protein>
<keyword evidence="5" id="KW-1185">Reference proteome</keyword>
<reference evidence="4" key="2">
    <citation type="submission" date="2021-04" db="EMBL/GenBank/DDBJ databases">
        <authorList>
            <person name="Podell S."/>
        </authorList>
    </citation>
    <scope>NUCLEOTIDE SEQUENCE</scope>
    <source>
        <strain evidence="4">Hildebrandi</strain>
    </source>
</reference>
<reference evidence="4" key="1">
    <citation type="journal article" date="2021" name="Sci. Rep.">
        <title>Diploid genomic architecture of Nitzschia inconspicua, an elite biomass production diatom.</title>
        <authorList>
            <person name="Oliver A."/>
            <person name="Podell S."/>
            <person name="Pinowska A."/>
            <person name="Traller J.C."/>
            <person name="Smith S.R."/>
            <person name="McClure R."/>
            <person name="Beliaev A."/>
            <person name="Bohutskyi P."/>
            <person name="Hill E.A."/>
            <person name="Rabines A."/>
            <person name="Zheng H."/>
            <person name="Allen L.Z."/>
            <person name="Kuo A."/>
            <person name="Grigoriev I.V."/>
            <person name="Allen A.E."/>
            <person name="Hazlebeck D."/>
            <person name="Allen E.E."/>
        </authorList>
    </citation>
    <scope>NUCLEOTIDE SEQUENCE</scope>
    <source>
        <strain evidence="4">Hildebrandi</strain>
    </source>
</reference>
<dbReference type="GO" id="GO:0003700">
    <property type="term" value="F:DNA-binding transcription factor activity"/>
    <property type="evidence" value="ECO:0007669"/>
    <property type="project" value="InterPro"/>
</dbReference>
<sequence length="333" mass="37048">MSASLSSIDQAPAQAPQSLLSIFPCDHSRKAEALGTVTNPGLVSPTDSQPGMRKEVLPPLSVVSHSTPILYTHPTLVAGKDQLNDPTPIVPRPTCAMILPKIPCYQSSNTFAADLNGPVRLNKFVRRLHDMLVIEKDSGIVEWRRGLLVLFSTDAFTKRILPKYFNTRNFKTFRRQLNYYGFVHVRSFSATGSSTTALWINQHLAENEANDDISAVLKLRRVEPNETTKTVEGRRQRKELALHTVEEDIGLDAKTLQMDQIRSMAIRGEECGQVASELVLPPHQAEYHPKNGIPRVVHIQCDDDDDRSHVSSLPNPIENSTVAANMLLMLARS</sequence>
<evidence type="ECO:0000313" key="5">
    <source>
        <dbReference type="Proteomes" id="UP000693970"/>
    </source>
</evidence>
<dbReference type="Pfam" id="PF00447">
    <property type="entry name" value="HSF_DNA-bind"/>
    <property type="match status" value="1"/>
</dbReference>
<evidence type="ECO:0000256" key="2">
    <source>
        <dbReference type="RuleBase" id="RU004020"/>
    </source>
</evidence>
<dbReference type="AlphaFoldDB" id="A0A9K3KXS2"/>
<comment type="caution">
    <text evidence="4">The sequence shown here is derived from an EMBL/GenBank/DDBJ whole genome shotgun (WGS) entry which is preliminary data.</text>
</comment>
<comment type="similarity">
    <text evidence="2">Belongs to the HSF family.</text>
</comment>
<feature type="domain" description="HSF-type DNA-binding" evidence="3">
    <location>
        <begin position="120"/>
        <end position="220"/>
    </location>
</feature>